<dbReference type="InterPro" id="IPR004837">
    <property type="entry name" value="NaCa_Exmemb"/>
</dbReference>
<dbReference type="GO" id="GO:0012505">
    <property type="term" value="C:endomembrane system"/>
    <property type="evidence" value="ECO:0007669"/>
    <property type="project" value="UniProtKB-SubCell"/>
</dbReference>
<keyword evidence="5" id="KW-0406">Ion transport</keyword>
<keyword evidence="2" id="KW-0813">Transport</keyword>
<evidence type="ECO:0000256" key="5">
    <source>
        <dbReference type="ARBA" id="ARBA00023065"/>
    </source>
</evidence>
<dbReference type="AlphaFoldDB" id="A0A2A9P6T4"/>
<feature type="region of interest" description="Disordered" evidence="7">
    <location>
        <begin position="46"/>
        <end position="135"/>
    </location>
</feature>
<feature type="compositionally biased region" description="Basic residues" evidence="7">
    <location>
        <begin position="1"/>
        <end position="12"/>
    </location>
</feature>
<reference evidence="10 11" key="1">
    <citation type="journal article" date="2015" name="BMC Genomics">
        <title>Gene expression during zombie ant biting behavior reflects the complexity underlying fungal parasitic behavioral manipulation.</title>
        <authorList>
            <person name="de Bekker C."/>
            <person name="Ohm R.A."/>
            <person name="Loreto R.G."/>
            <person name="Sebastian A."/>
            <person name="Albert I."/>
            <person name="Merrow M."/>
            <person name="Brachmann A."/>
            <person name="Hughes D.P."/>
        </authorList>
    </citation>
    <scope>NUCLEOTIDE SEQUENCE [LARGE SCALE GENOMIC DNA]</scope>
    <source>
        <strain evidence="10 11">SC16a</strain>
    </source>
</reference>
<name>A0A2A9P6T4_OPHUN</name>
<organism evidence="10 11">
    <name type="scientific">Ophiocordyceps unilateralis</name>
    <name type="common">Zombie-ant fungus</name>
    <name type="synonym">Torrubia unilateralis</name>
    <dbReference type="NCBI Taxonomy" id="268505"/>
    <lineage>
        <taxon>Eukaryota</taxon>
        <taxon>Fungi</taxon>
        <taxon>Dikarya</taxon>
        <taxon>Ascomycota</taxon>
        <taxon>Pezizomycotina</taxon>
        <taxon>Sordariomycetes</taxon>
        <taxon>Hypocreomycetidae</taxon>
        <taxon>Hypocreales</taxon>
        <taxon>Ophiocordycipitaceae</taxon>
        <taxon>Ophiocordyceps</taxon>
    </lineage>
</organism>
<comment type="subcellular location">
    <subcellularLocation>
        <location evidence="1">Endomembrane system</location>
        <topology evidence="1">Multi-pass membrane protein</topology>
    </subcellularLocation>
</comment>
<evidence type="ECO:0000256" key="3">
    <source>
        <dbReference type="ARBA" id="ARBA00022692"/>
    </source>
</evidence>
<evidence type="ECO:0000313" key="11">
    <source>
        <dbReference type="Proteomes" id="UP000037136"/>
    </source>
</evidence>
<evidence type="ECO:0000313" key="10">
    <source>
        <dbReference type="EMBL" id="PFH56556.1"/>
    </source>
</evidence>
<feature type="compositionally biased region" description="Basic and acidic residues" evidence="7">
    <location>
        <begin position="84"/>
        <end position="95"/>
    </location>
</feature>
<feature type="transmembrane region" description="Helical" evidence="8">
    <location>
        <begin position="160"/>
        <end position="177"/>
    </location>
</feature>
<evidence type="ECO:0000259" key="9">
    <source>
        <dbReference type="Pfam" id="PF01699"/>
    </source>
</evidence>
<keyword evidence="11" id="KW-1185">Reference proteome</keyword>
<dbReference type="Pfam" id="PF01699">
    <property type="entry name" value="Na_Ca_ex"/>
    <property type="match status" value="1"/>
</dbReference>
<dbReference type="GO" id="GO:0015369">
    <property type="term" value="F:calcium:proton antiporter activity"/>
    <property type="evidence" value="ECO:0007669"/>
    <property type="project" value="TreeGrafter"/>
</dbReference>
<feature type="transmembrane region" description="Helical" evidence="8">
    <location>
        <begin position="215"/>
        <end position="237"/>
    </location>
</feature>
<dbReference type="GO" id="GO:0006874">
    <property type="term" value="P:intracellular calcium ion homeostasis"/>
    <property type="evidence" value="ECO:0007669"/>
    <property type="project" value="TreeGrafter"/>
</dbReference>
<reference evidence="10 11" key="2">
    <citation type="journal article" date="2017" name="Sci. Rep.">
        <title>Ant-infecting Ophiocordyceps genomes reveal a high diversity of potential behavioral manipulation genes and a possible major role for enterotoxins.</title>
        <authorList>
            <person name="de Bekker C."/>
            <person name="Ohm R.A."/>
            <person name="Evans H.C."/>
            <person name="Brachmann A."/>
            <person name="Hughes D.P."/>
        </authorList>
    </citation>
    <scope>NUCLEOTIDE SEQUENCE [LARGE SCALE GENOMIC DNA]</scope>
    <source>
        <strain evidence="10 11">SC16a</strain>
    </source>
</reference>
<evidence type="ECO:0000256" key="2">
    <source>
        <dbReference type="ARBA" id="ARBA00022448"/>
    </source>
</evidence>
<evidence type="ECO:0000256" key="4">
    <source>
        <dbReference type="ARBA" id="ARBA00022989"/>
    </source>
</evidence>
<dbReference type="PANTHER" id="PTHR31503:SF20">
    <property type="entry name" value="CA(2+)_H(+) EXCHANGER, PUTATIVE (EUROFUNG)-RELATED"/>
    <property type="match status" value="1"/>
</dbReference>
<keyword evidence="4 8" id="KW-1133">Transmembrane helix</keyword>
<keyword evidence="6 8" id="KW-0472">Membrane</keyword>
<dbReference type="STRING" id="268505.A0A2A9P6T4"/>
<keyword evidence="3 8" id="KW-0812">Transmembrane</keyword>
<dbReference type="GO" id="GO:0000329">
    <property type="term" value="C:fungal-type vacuole membrane"/>
    <property type="evidence" value="ECO:0007669"/>
    <property type="project" value="TreeGrafter"/>
</dbReference>
<dbReference type="Proteomes" id="UP000037136">
    <property type="component" value="Unassembled WGS sequence"/>
</dbReference>
<sequence>MSLNHFRNKRQAHAVSRASSDQAWNPFRHVWGGRRAQTWAGLETQEGRAGVVHSATEPTTATTRVEPEHVQSTTARLASADENVDVKTPELESGLRHRKPVDDGGGGDAEADAATPVPVQGKPAEEEKQTNKHSRFLRHLEPKTPFTVSNQLQRTFLNSWINMLLVAAPVGIALNYVPAVPRVAVFVVNFVAIIPLAAMLSFATEEIALRTGETLGGLLNATFGNAVEVIVSIIALIDGKIQIVKTSLIVLFVATRCEQST</sequence>
<feature type="transmembrane region" description="Helical" evidence="8">
    <location>
        <begin position="183"/>
        <end position="203"/>
    </location>
</feature>
<protein>
    <recommendedName>
        <fullName evidence="9">Sodium/calcium exchanger membrane region domain-containing protein</fullName>
    </recommendedName>
</protein>
<feature type="region of interest" description="Disordered" evidence="7">
    <location>
        <begin position="1"/>
        <end position="20"/>
    </location>
</feature>
<evidence type="ECO:0000256" key="8">
    <source>
        <dbReference type="SAM" id="Phobius"/>
    </source>
</evidence>
<gene>
    <name evidence="10" type="ORF">XA68_16339</name>
</gene>
<dbReference type="EMBL" id="LAZP02000555">
    <property type="protein sequence ID" value="PFH56556.1"/>
    <property type="molecule type" value="Genomic_DNA"/>
</dbReference>
<evidence type="ECO:0000256" key="6">
    <source>
        <dbReference type="ARBA" id="ARBA00023136"/>
    </source>
</evidence>
<evidence type="ECO:0000256" key="7">
    <source>
        <dbReference type="SAM" id="MobiDB-lite"/>
    </source>
</evidence>
<dbReference type="PANTHER" id="PTHR31503">
    <property type="entry name" value="VACUOLAR CALCIUM ION TRANSPORTER"/>
    <property type="match status" value="1"/>
</dbReference>
<comment type="caution">
    <text evidence="10">The sequence shown here is derived from an EMBL/GenBank/DDBJ whole genome shotgun (WGS) entry which is preliminary data.</text>
</comment>
<dbReference type="InterPro" id="IPR004713">
    <property type="entry name" value="CaH_exchang"/>
</dbReference>
<dbReference type="OrthoDB" id="1699231at2759"/>
<accession>A0A2A9P6T4</accession>
<evidence type="ECO:0000256" key="1">
    <source>
        <dbReference type="ARBA" id="ARBA00004127"/>
    </source>
</evidence>
<proteinExistence type="predicted"/>
<feature type="domain" description="Sodium/calcium exchanger membrane region" evidence="9">
    <location>
        <begin position="183"/>
        <end position="247"/>
    </location>
</feature>